<dbReference type="EMBL" id="JAOQBH010000009">
    <property type="protein sequence ID" value="KAJ4131028.1"/>
    <property type="molecule type" value="Genomic_DNA"/>
</dbReference>
<reference evidence="1" key="1">
    <citation type="submission" date="2022-09" db="EMBL/GenBank/DDBJ databases">
        <title>Fusarium specimens isolated from Avocado Roots.</title>
        <authorList>
            <person name="Stajich J."/>
            <person name="Roper C."/>
            <person name="Heimlech-Rivalta G."/>
        </authorList>
    </citation>
    <scope>NUCLEOTIDE SEQUENCE</scope>
    <source>
        <strain evidence="1">CF00095</strain>
    </source>
</reference>
<comment type="caution">
    <text evidence="1">The sequence shown here is derived from an EMBL/GenBank/DDBJ whole genome shotgun (WGS) entry which is preliminary data.</text>
</comment>
<dbReference type="Proteomes" id="UP001152024">
    <property type="component" value="Unassembled WGS sequence"/>
</dbReference>
<sequence length="384" mass="43438">MDKIPQECRDMIGSFLRKQDRSNLTLASKTFYHYFSSANWRSIGLRGKPEELYRTLGFFLDEKYTTKHSLIRNVEISILTAPLGVETPAGLTKRLADSLSRMTCAVIISLHMFCDSDGLDLAEFTRGMVAAPRWEKAELLWLDCDEGIAAATLDRCETDALKHVTMTTWCLHGPDDDLPYRALKSRYLAQPHSLTSLGVYFPLQEDDNGIWELMHELIAGLQQVINDFPSLNHLSIGNETSEHNSPTFNNSSYQEFEDELEELYKALNNSNIEEFSIEISAALVDRDFIARGLQEILPDDYADYFDTGDYLVDTDDGFGVAIDNWFFQLTKGIGTACRHLDTVTIYYRFGDAAVCSNLFDGGPPATYIHRGRLEIWPGEEGLCE</sequence>
<gene>
    <name evidence="1" type="ORF">NW768_006568</name>
</gene>
<evidence type="ECO:0008006" key="3">
    <source>
        <dbReference type="Google" id="ProtNLM"/>
    </source>
</evidence>
<evidence type="ECO:0000313" key="2">
    <source>
        <dbReference type="Proteomes" id="UP001152024"/>
    </source>
</evidence>
<name>A0ABQ8RBW7_FUSEQ</name>
<evidence type="ECO:0000313" key="1">
    <source>
        <dbReference type="EMBL" id="KAJ4131028.1"/>
    </source>
</evidence>
<protein>
    <recommendedName>
        <fullName evidence="3">F-box domain-containing protein</fullName>
    </recommendedName>
</protein>
<keyword evidence="2" id="KW-1185">Reference proteome</keyword>
<accession>A0ABQ8RBW7</accession>
<organism evidence="1 2">
    <name type="scientific">Fusarium equiseti</name>
    <name type="common">Fusarium scirpi</name>
    <dbReference type="NCBI Taxonomy" id="61235"/>
    <lineage>
        <taxon>Eukaryota</taxon>
        <taxon>Fungi</taxon>
        <taxon>Dikarya</taxon>
        <taxon>Ascomycota</taxon>
        <taxon>Pezizomycotina</taxon>
        <taxon>Sordariomycetes</taxon>
        <taxon>Hypocreomycetidae</taxon>
        <taxon>Hypocreales</taxon>
        <taxon>Nectriaceae</taxon>
        <taxon>Fusarium</taxon>
        <taxon>Fusarium incarnatum-equiseti species complex</taxon>
    </lineage>
</organism>
<proteinExistence type="predicted"/>